<dbReference type="AlphaFoldDB" id="A0A3P8XY51"/>
<evidence type="ECO:0000256" key="7">
    <source>
        <dbReference type="ARBA" id="ARBA00023170"/>
    </source>
</evidence>
<dbReference type="PANTHER" id="PTHR24231">
    <property type="entry name" value="PURINOCEPTOR-RELATED G-PROTEIN COUPLED RECEPTOR"/>
    <property type="match status" value="1"/>
</dbReference>
<dbReference type="GO" id="GO:0005886">
    <property type="term" value="C:plasma membrane"/>
    <property type="evidence" value="ECO:0007669"/>
    <property type="project" value="UniProtKB-SubCell"/>
</dbReference>
<evidence type="ECO:0000256" key="10">
    <source>
        <dbReference type="SAM" id="Phobius"/>
    </source>
</evidence>
<dbReference type="SUPFAM" id="SSF81321">
    <property type="entry name" value="Family A G protein-coupled receptor-like"/>
    <property type="match status" value="1"/>
</dbReference>
<keyword evidence="4 10" id="KW-1133">Transmembrane helix</keyword>
<evidence type="ECO:0000256" key="6">
    <source>
        <dbReference type="ARBA" id="ARBA00023136"/>
    </source>
</evidence>
<feature type="transmembrane region" description="Helical" evidence="10">
    <location>
        <begin position="32"/>
        <end position="53"/>
    </location>
</feature>
<dbReference type="InParanoid" id="A0A3P8XY51"/>
<reference evidence="13" key="1">
    <citation type="journal article" date="2014" name="PLoS ONE">
        <title>The genome and linkage map of the northern pike (Esox lucius): conserved synteny revealed between the salmonid sister group and the Neoteleostei.</title>
        <authorList>
            <person name="Rondeau E.B."/>
            <person name="Minkley D.R."/>
            <person name="Leong J.S."/>
            <person name="Messmer A.M."/>
            <person name="Jantzen J.R."/>
            <person name="von Schalburg K.R."/>
            <person name="Lemon C."/>
            <person name="Bird N.H."/>
            <person name="Koop B.F."/>
        </authorList>
    </citation>
    <scope>NUCLEOTIDE SEQUENCE</scope>
</reference>
<evidence type="ECO:0000256" key="1">
    <source>
        <dbReference type="ARBA" id="ARBA00004651"/>
    </source>
</evidence>
<dbReference type="Proteomes" id="UP000265140">
    <property type="component" value="Chromosome 1"/>
</dbReference>
<dbReference type="PROSITE" id="PS00237">
    <property type="entry name" value="G_PROTEIN_RECEP_F1_1"/>
    <property type="match status" value="1"/>
</dbReference>
<dbReference type="PANTHER" id="PTHR24231:SF14">
    <property type="entry name" value="SUCCINATE RECEPTOR 1"/>
    <property type="match status" value="1"/>
</dbReference>
<dbReference type="GO" id="GO:0004930">
    <property type="term" value="F:G protein-coupled receptor activity"/>
    <property type="evidence" value="ECO:0007669"/>
    <property type="project" value="UniProtKB-KW"/>
</dbReference>
<feature type="transmembrane region" description="Helical" evidence="10">
    <location>
        <begin position="139"/>
        <end position="163"/>
    </location>
</feature>
<evidence type="ECO:0000313" key="13">
    <source>
        <dbReference type="Proteomes" id="UP000265140"/>
    </source>
</evidence>
<keyword evidence="8 9" id="KW-0807">Transducer</keyword>
<evidence type="ECO:0000256" key="4">
    <source>
        <dbReference type="ARBA" id="ARBA00022989"/>
    </source>
</evidence>
<protein>
    <recommendedName>
        <fullName evidence="11">G-protein coupled receptors family 1 profile domain-containing protein</fullName>
    </recommendedName>
</protein>
<dbReference type="Gene3D" id="1.20.1070.10">
    <property type="entry name" value="Rhodopsin 7-helix transmembrane proteins"/>
    <property type="match status" value="1"/>
</dbReference>
<organism evidence="12 13">
    <name type="scientific">Esox lucius</name>
    <name type="common">Northern pike</name>
    <dbReference type="NCBI Taxonomy" id="8010"/>
    <lineage>
        <taxon>Eukaryota</taxon>
        <taxon>Metazoa</taxon>
        <taxon>Chordata</taxon>
        <taxon>Craniata</taxon>
        <taxon>Vertebrata</taxon>
        <taxon>Euteleostomi</taxon>
        <taxon>Actinopterygii</taxon>
        <taxon>Neopterygii</taxon>
        <taxon>Teleostei</taxon>
        <taxon>Protacanthopterygii</taxon>
        <taxon>Esociformes</taxon>
        <taxon>Esocidae</taxon>
        <taxon>Esox</taxon>
    </lineage>
</organism>
<evidence type="ECO:0000256" key="9">
    <source>
        <dbReference type="RuleBase" id="RU000688"/>
    </source>
</evidence>
<reference evidence="12" key="4">
    <citation type="submission" date="2025-09" db="UniProtKB">
        <authorList>
            <consortium name="Ensembl"/>
        </authorList>
    </citation>
    <scope>IDENTIFICATION</scope>
</reference>
<dbReference type="Pfam" id="PF00001">
    <property type="entry name" value="7tm_1"/>
    <property type="match status" value="1"/>
</dbReference>
<keyword evidence="13" id="KW-1185">Reference proteome</keyword>
<dbReference type="OMA" id="CCEIAEL"/>
<dbReference type="InterPro" id="IPR017452">
    <property type="entry name" value="GPCR_Rhodpsn_7TM"/>
</dbReference>
<keyword evidence="7 9" id="KW-0675">Receptor</keyword>
<evidence type="ECO:0000256" key="5">
    <source>
        <dbReference type="ARBA" id="ARBA00023040"/>
    </source>
</evidence>
<dbReference type="PRINTS" id="PR00237">
    <property type="entry name" value="GPCRRHODOPSN"/>
</dbReference>
<dbReference type="OrthoDB" id="9927220at2759"/>
<keyword evidence="5 9" id="KW-0297">G-protein coupled receptor</keyword>
<evidence type="ECO:0000313" key="12">
    <source>
        <dbReference type="Ensembl" id="ENSELUP00000009376.2"/>
    </source>
</evidence>
<accession>A0A3P8XY51</accession>
<keyword evidence="6 10" id="KW-0472">Membrane</keyword>
<gene>
    <name evidence="12" type="primary">SUCNR1</name>
</gene>
<evidence type="ECO:0000256" key="3">
    <source>
        <dbReference type="ARBA" id="ARBA00022692"/>
    </source>
</evidence>
<evidence type="ECO:0000256" key="8">
    <source>
        <dbReference type="ARBA" id="ARBA00023224"/>
    </source>
</evidence>
<feature type="domain" description="G-protein coupled receptors family 1 profile" evidence="11">
    <location>
        <begin position="43"/>
        <end position="296"/>
    </location>
</feature>
<dbReference type="GeneTree" id="ENSGT01150000287001"/>
<evidence type="ECO:0000256" key="2">
    <source>
        <dbReference type="ARBA" id="ARBA00022475"/>
    </source>
</evidence>
<reference evidence="12" key="3">
    <citation type="submission" date="2025-08" db="UniProtKB">
        <authorList>
            <consortium name="Ensembl"/>
        </authorList>
    </citation>
    <scope>IDENTIFICATION</scope>
</reference>
<comment type="subcellular location">
    <subcellularLocation>
        <location evidence="1">Cell membrane</location>
        <topology evidence="1">Multi-pass membrane protein</topology>
    </subcellularLocation>
</comment>
<dbReference type="Bgee" id="ENSELUG00000009945">
    <property type="expression patterns" value="Expressed in spleen and 2 other cell types or tissues"/>
</dbReference>
<keyword evidence="2" id="KW-1003">Cell membrane</keyword>
<keyword evidence="3 9" id="KW-0812">Transmembrane</keyword>
<feature type="transmembrane region" description="Helical" evidence="10">
    <location>
        <begin position="65"/>
        <end position="87"/>
    </location>
</feature>
<dbReference type="InterPro" id="IPR000276">
    <property type="entry name" value="GPCR_Rhodpsn"/>
</dbReference>
<evidence type="ECO:0000259" key="11">
    <source>
        <dbReference type="PROSITE" id="PS50262"/>
    </source>
</evidence>
<feature type="transmembrane region" description="Helical" evidence="10">
    <location>
        <begin position="232"/>
        <end position="249"/>
    </location>
</feature>
<proteinExistence type="inferred from homology"/>
<dbReference type="Ensembl" id="ENSELUT00000003956.3">
    <property type="protein sequence ID" value="ENSELUP00000009376.2"/>
    <property type="gene ID" value="ENSELUG00000009945.3"/>
</dbReference>
<reference evidence="12" key="2">
    <citation type="submission" date="2020-02" db="EMBL/GenBank/DDBJ databases">
        <title>Esox lucius (northern pike) genome, fEsoLuc1, primary haplotype.</title>
        <authorList>
            <person name="Myers G."/>
            <person name="Karagic N."/>
            <person name="Meyer A."/>
            <person name="Pippel M."/>
            <person name="Reichard M."/>
            <person name="Winkler S."/>
            <person name="Tracey A."/>
            <person name="Sims Y."/>
            <person name="Howe K."/>
            <person name="Rhie A."/>
            <person name="Formenti G."/>
            <person name="Durbin R."/>
            <person name="Fedrigo O."/>
            <person name="Jarvis E.D."/>
        </authorList>
    </citation>
    <scope>NUCLEOTIDE SEQUENCE [LARGE SCALE GENOMIC DNA]</scope>
</reference>
<dbReference type="PROSITE" id="PS50262">
    <property type="entry name" value="G_PROTEIN_RECEP_F1_2"/>
    <property type="match status" value="1"/>
</dbReference>
<feature type="transmembrane region" description="Helical" evidence="10">
    <location>
        <begin position="107"/>
        <end position="127"/>
    </location>
</feature>
<comment type="similarity">
    <text evidence="9">Belongs to the G-protein coupled receptor 1 family.</text>
</comment>
<feature type="transmembrane region" description="Helical" evidence="10">
    <location>
        <begin position="183"/>
        <end position="211"/>
    </location>
</feature>
<name>A0A3P8XY51_ESOLU</name>
<sequence>GKPSAVVLHSNYGKFNCTEWKDLLRIYYLSPAYAVEFALGFPGNLLVVLGYVFCLQKWRSTNIYLFNLTVSDLVFLCTLPHLSYLYANNLKNIASCIINRYILHTNLYSSILFMVWVSMDRFLLIRYPSRQHFLLTNRAAVCLSILTWVSVNAQVAPLISYMVQDLNKYNICRDFGSLGDVDYTLGYSLALTVTGYLLPLLGLCFFSYDIYKLLHAQEGVIQGRKSTFRRPLRVVSAATALFFILYLPYHVMRNVRIMSQLSLAGLSLDQQKCIEGAYMLTRPVAFAHSVINPVFYFLIGDQFRELLLAKIRGLGRVIQTNRVSRTSDLVRNPDLGMHSCTQTHIQTQTQM</sequence>